<accession>A2F1Z3</accession>
<dbReference type="EMBL" id="DS113579">
    <property type="protein sequence ID" value="EAY01091.1"/>
    <property type="molecule type" value="Genomic_DNA"/>
</dbReference>
<dbReference type="RefSeq" id="XP_001330107.1">
    <property type="nucleotide sequence ID" value="XM_001330072.1"/>
</dbReference>
<feature type="region of interest" description="Disordered" evidence="2">
    <location>
        <begin position="214"/>
        <end position="462"/>
    </location>
</feature>
<feature type="compositionally biased region" description="Basic and acidic residues" evidence="2">
    <location>
        <begin position="271"/>
        <end position="281"/>
    </location>
</feature>
<organism evidence="3 4">
    <name type="scientific">Trichomonas vaginalis (strain ATCC PRA-98 / G3)</name>
    <dbReference type="NCBI Taxonomy" id="412133"/>
    <lineage>
        <taxon>Eukaryota</taxon>
        <taxon>Metamonada</taxon>
        <taxon>Parabasalia</taxon>
        <taxon>Trichomonadida</taxon>
        <taxon>Trichomonadidae</taxon>
        <taxon>Trichomonas</taxon>
    </lineage>
</organism>
<feature type="compositionally biased region" description="Low complexity" evidence="2">
    <location>
        <begin position="507"/>
        <end position="545"/>
    </location>
</feature>
<dbReference type="VEuPathDB" id="TrichDB:TVAGG3_0128130"/>
<proteinExistence type="predicted"/>
<sequence length="545" mass="61060">MKQKELTLKLQMFDLPLKQISAVNLDEGCQNNLETGIEFFIRLDCFQAFQQTPLYIYLTDSKKHTHCACGFDICTTLVESYQNTGMKFTYQLNIPLENKNQTQVGSINIEYSLVHFSSDVESVSCLDREPEKVVELQKPPEPAPKKPKPKKKRELPVVNPREADVYQLNIHYRKTREQLKKELIDLEKKVRTIEDSKRRHKIRRATQIEDLTATSSRIPSMINDDPFNHVEIITDNPPSQRQRRESSSNSTSLSKPIKAQATISHIASKPSSREQSQEAIEKLSLVSSQMPTSKESSKASYEFDSSESSSFSKIIDDTQNVSDVSRNSSSHKMNSKDQIIDAQNISDVSRNSSSHKMNSKDQIIDAQNISDVSRNSSSHKMNSKDQIIDTQNISDVSRNSSSHKINSKDQIDDTFTSTSSSHRSRTSSKKSFDSTLLSDTNTSRSSNKVPSEPNTVSALNDTTSTLPSFLKSTLKSSIQDEKKADDFSSFESNSSSKLSSSKKSHNKNSSIISSKNSSEISGKNSKVSRKSNISSSSDIISESFT</sequence>
<feature type="compositionally biased region" description="Low complexity" evidence="2">
    <location>
        <begin position="298"/>
        <end position="313"/>
    </location>
</feature>
<dbReference type="VEuPathDB" id="TrichDB:TVAG_484650"/>
<feature type="region of interest" description="Disordered" evidence="2">
    <location>
        <begin position="481"/>
        <end position="545"/>
    </location>
</feature>
<feature type="compositionally biased region" description="Polar residues" evidence="2">
    <location>
        <begin position="261"/>
        <end position="270"/>
    </location>
</feature>
<reference evidence="3" key="1">
    <citation type="submission" date="2006-10" db="EMBL/GenBank/DDBJ databases">
        <authorList>
            <person name="Amadeo P."/>
            <person name="Zhao Q."/>
            <person name="Wortman J."/>
            <person name="Fraser-Liggett C."/>
            <person name="Carlton J."/>
        </authorList>
    </citation>
    <scope>NUCLEOTIDE SEQUENCE</scope>
    <source>
        <strain evidence="3">G3</strain>
    </source>
</reference>
<evidence type="ECO:0000256" key="2">
    <source>
        <dbReference type="SAM" id="MobiDB-lite"/>
    </source>
</evidence>
<feature type="region of interest" description="Disordered" evidence="2">
    <location>
        <begin position="132"/>
        <end position="155"/>
    </location>
</feature>
<dbReference type="OrthoDB" id="10668642at2759"/>
<evidence type="ECO:0000313" key="3">
    <source>
        <dbReference type="EMBL" id="EAY01091.1"/>
    </source>
</evidence>
<dbReference type="KEGG" id="tva:4758915"/>
<feature type="compositionally biased region" description="Polar residues" evidence="2">
    <location>
        <begin position="433"/>
        <end position="462"/>
    </location>
</feature>
<dbReference type="AlphaFoldDB" id="A2F1Z3"/>
<gene>
    <name evidence="3" type="ORF">TVAG_484650</name>
</gene>
<feature type="coiled-coil region" evidence="1">
    <location>
        <begin position="169"/>
        <end position="196"/>
    </location>
</feature>
<feature type="compositionally biased region" description="Low complexity" evidence="2">
    <location>
        <begin position="489"/>
        <end position="499"/>
    </location>
</feature>
<protein>
    <submittedName>
        <fullName evidence="3">Dentin sialophosphoprotein, putative</fullName>
    </submittedName>
</protein>
<reference evidence="3" key="2">
    <citation type="journal article" date="2007" name="Science">
        <title>Draft genome sequence of the sexually transmitted pathogen Trichomonas vaginalis.</title>
        <authorList>
            <person name="Carlton J.M."/>
            <person name="Hirt R.P."/>
            <person name="Silva J.C."/>
            <person name="Delcher A.L."/>
            <person name="Schatz M."/>
            <person name="Zhao Q."/>
            <person name="Wortman J.R."/>
            <person name="Bidwell S.L."/>
            <person name="Alsmark U.C.M."/>
            <person name="Besteiro S."/>
            <person name="Sicheritz-Ponten T."/>
            <person name="Noel C.J."/>
            <person name="Dacks J.B."/>
            <person name="Foster P.G."/>
            <person name="Simillion C."/>
            <person name="Van de Peer Y."/>
            <person name="Miranda-Saavedra D."/>
            <person name="Barton G.J."/>
            <person name="Westrop G.D."/>
            <person name="Mueller S."/>
            <person name="Dessi D."/>
            <person name="Fiori P.L."/>
            <person name="Ren Q."/>
            <person name="Paulsen I."/>
            <person name="Zhang H."/>
            <person name="Bastida-Corcuera F.D."/>
            <person name="Simoes-Barbosa A."/>
            <person name="Brown M.T."/>
            <person name="Hayes R.D."/>
            <person name="Mukherjee M."/>
            <person name="Okumura C.Y."/>
            <person name="Schneider R."/>
            <person name="Smith A.J."/>
            <person name="Vanacova S."/>
            <person name="Villalvazo M."/>
            <person name="Haas B.J."/>
            <person name="Pertea M."/>
            <person name="Feldblyum T.V."/>
            <person name="Utterback T.R."/>
            <person name="Shu C.L."/>
            <person name="Osoegawa K."/>
            <person name="de Jong P.J."/>
            <person name="Hrdy I."/>
            <person name="Horvathova L."/>
            <person name="Zubacova Z."/>
            <person name="Dolezal P."/>
            <person name="Malik S.B."/>
            <person name="Logsdon J.M. Jr."/>
            <person name="Henze K."/>
            <person name="Gupta A."/>
            <person name="Wang C.C."/>
            <person name="Dunne R.L."/>
            <person name="Upcroft J.A."/>
            <person name="Upcroft P."/>
            <person name="White O."/>
            <person name="Salzberg S.L."/>
            <person name="Tang P."/>
            <person name="Chiu C.-H."/>
            <person name="Lee Y.-S."/>
            <person name="Embley T.M."/>
            <person name="Coombs G.H."/>
            <person name="Mottram J.C."/>
            <person name="Tachezy J."/>
            <person name="Fraser-Liggett C.M."/>
            <person name="Johnson P.J."/>
        </authorList>
    </citation>
    <scope>NUCLEOTIDE SEQUENCE [LARGE SCALE GENOMIC DNA]</scope>
    <source>
        <strain evidence="3">G3</strain>
    </source>
</reference>
<dbReference type="Proteomes" id="UP000001542">
    <property type="component" value="Unassembled WGS sequence"/>
</dbReference>
<feature type="compositionally biased region" description="Polar residues" evidence="2">
    <location>
        <begin position="388"/>
        <end position="404"/>
    </location>
</feature>
<keyword evidence="4" id="KW-1185">Reference proteome</keyword>
<evidence type="ECO:0000256" key="1">
    <source>
        <dbReference type="SAM" id="Coils"/>
    </source>
</evidence>
<name>A2F1Z3_TRIV3</name>
<feature type="compositionally biased region" description="Polar residues" evidence="2">
    <location>
        <begin position="317"/>
        <end position="332"/>
    </location>
</feature>
<feature type="compositionally biased region" description="Polar residues" evidence="2">
    <location>
        <begin position="365"/>
        <end position="381"/>
    </location>
</feature>
<evidence type="ECO:0000313" key="4">
    <source>
        <dbReference type="Proteomes" id="UP000001542"/>
    </source>
</evidence>
<feature type="compositionally biased region" description="Polar residues" evidence="2">
    <location>
        <begin position="341"/>
        <end position="356"/>
    </location>
</feature>
<feature type="compositionally biased region" description="Polar residues" evidence="2">
    <location>
        <begin position="285"/>
        <end position="294"/>
    </location>
</feature>
<dbReference type="InParanoid" id="A2F1Z3"/>
<keyword evidence="1" id="KW-0175">Coiled coil</keyword>
<dbReference type="SMR" id="A2F1Z3"/>